<accession>A0ABP8CQ69</accession>
<gene>
    <name evidence="4" type="ORF">GCM10022254_72840</name>
</gene>
<comment type="similarity">
    <text evidence="3">Belongs to the class-III pyridoxal-phosphate-dependent aminotransferase family.</text>
</comment>
<protein>
    <submittedName>
        <fullName evidence="4">Aminotransferase class III-fold pyridoxal phosphate-dependent enzyme</fullName>
    </submittedName>
</protein>
<dbReference type="RefSeq" id="WP_344907131.1">
    <property type="nucleotide sequence ID" value="NZ_BAABAS010000029.1"/>
</dbReference>
<organism evidence="4 5">
    <name type="scientific">Actinomadura meridiana</name>
    <dbReference type="NCBI Taxonomy" id="559626"/>
    <lineage>
        <taxon>Bacteria</taxon>
        <taxon>Bacillati</taxon>
        <taxon>Actinomycetota</taxon>
        <taxon>Actinomycetes</taxon>
        <taxon>Streptosporangiales</taxon>
        <taxon>Thermomonosporaceae</taxon>
        <taxon>Actinomadura</taxon>
    </lineage>
</organism>
<name>A0ABP8CQ69_9ACTN</name>
<dbReference type="Pfam" id="PF00202">
    <property type="entry name" value="Aminotran_3"/>
    <property type="match status" value="1"/>
</dbReference>
<dbReference type="CDD" id="cd00610">
    <property type="entry name" value="OAT_like"/>
    <property type="match status" value="1"/>
</dbReference>
<keyword evidence="4" id="KW-0808">Transferase</keyword>
<dbReference type="InterPro" id="IPR015421">
    <property type="entry name" value="PyrdxlP-dep_Trfase_major"/>
</dbReference>
<evidence type="ECO:0000313" key="5">
    <source>
        <dbReference type="Proteomes" id="UP001501710"/>
    </source>
</evidence>
<dbReference type="InterPro" id="IPR049704">
    <property type="entry name" value="Aminotrans_3_PPA_site"/>
</dbReference>
<dbReference type="Gene3D" id="3.40.640.10">
    <property type="entry name" value="Type I PLP-dependent aspartate aminotransferase-like (Major domain)"/>
    <property type="match status" value="1"/>
</dbReference>
<dbReference type="PIRSF" id="PIRSF000521">
    <property type="entry name" value="Transaminase_4ab_Lys_Orn"/>
    <property type="match status" value="1"/>
</dbReference>
<keyword evidence="2 3" id="KW-0663">Pyridoxal phosphate</keyword>
<dbReference type="GO" id="GO:0008483">
    <property type="term" value="F:transaminase activity"/>
    <property type="evidence" value="ECO:0007669"/>
    <property type="project" value="UniProtKB-KW"/>
</dbReference>
<reference evidence="5" key="1">
    <citation type="journal article" date="2019" name="Int. J. Syst. Evol. Microbiol.">
        <title>The Global Catalogue of Microorganisms (GCM) 10K type strain sequencing project: providing services to taxonomists for standard genome sequencing and annotation.</title>
        <authorList>
            <consortium name="The Broad Institute Genomics Platform"/>
            <consortium name="The Broad Institute Genome Sequencing Center for Infectious Disease"/>
            <person name="Wu L."/>
            <person name="Ma J."/>
        </authorList>
    </citation>
    <scope>NUCLEOTIDE SEQUENCE [LARGE SCALE GENOMIC DNA]</scope>
    <source>
        <strain evidence="5">JCM 17440</strain>
    </source>
</reference>
<keyword evidence="4" id="KW-0032">Aminotransferase</keyword>
<comment type="cofactor">
    <cofactor evidence="1">
        <name>pyridoxal 5'-phosphate</name>
        <dbReference type="ChEBI" id="CHEBI:597326"/>
    </cofactor>
</comment>
<dbReference type="EMBL" id="BAABAS010000029">
    <property type="protein sequence ID" value="GAA4241944.1"/>
    <property type="molecule type" value="Genomic_DNA"/>
</dbReference>
<evidence type="ECO:0000313" key="4">
    <source>
        <dbReference type="EMBL" id="GAA4241944.1"/>
    </source>
</evidence>
<dbReference type="SUPFAM" id="SSF53383">
    <property type="entry name" value="PLP-dependent transferases"/>
    <property type="match status" value="1"/>
</dbReference>
<keyword evidence="5" id="KW-1185">Reference proteome</keyword>
<proteinExistence type="inferred from homology"/>
<dbReference type="InterPro" id="IPR015422">
    <property type="entry name" value="PyrdxlP-dep_Trfase_small"/>
</dbReference>
<evidence type="ECO:0000256" key="1">
    <source>
        <dbReference type="ARBA" id="ARBA00001933"/>
    </source>
</evidence>
<evidence type="ECO:0000256" key="2">
    <source>
        <dbReference type="ARBA" id="ARBA00022898"/>
    </source>
</evidence>
<dbReference type="Gene3D" id="3.90.1150.10">
    <property type="entry name" value="Aspartate Aminotransferase, domain 1"/>
    <property type="match status" value="1"/>
</dbReference>
<dbReference type="PANTHER" id="PTHR11986">
    <property type="entry name" value="AMINOTRANSFERASE CLASS III"/>
    <property type="match status" value="1"/>
</dbReference>
<dbReference type="InterPro" id="IPR005814">
    <property type="entry name" value="Aminotrans_3"/>
</dbReference>
<dbReference type="PROSITE" id="PS00600">
    <property type="entry name" value="AA_TRANSFER_CLASS_3"/>
    <property type="match status" value="1"/>
</dbReference>
<dbReference type="InterPro" id="IPR015424">
    <property type="entry name" value="PyrdxlP-dep_Trfase"/>
</dbReference>
<dbReference type="Proteomes" id="UP001501710">
    <property type="component" value="Unassembled WGS sequence"/>
</dbReference>
<comment type="caution">
    <text evidence="4">The sequence shown here is derived from an EMBL/GenBank/DDBJ whole genome shotgun (WGS) entry which is preliminary data.</text>
</comment>
<sequence>MATLSPLLKQATPVLAERGEGVYLYDKEGRRYLDFTAGIGVTGTGHCHPRVVEAARKQVGTLIHGQYTTVMHEPLLRLTDALGEVLPDGLDSLFYLNSGSEAVEAAIRLARQATGRQGIVVFHGSFHGRTMGAAALTTAGPKFRAGIGPLMPGAAIAPFPQAYRYGWSEEEATRFALRELDYLLATASPVSDTAAFIVEPVLGEGGYIPAPPAFLEGLRERADRHGILLIMDEVQTGFGRTGRFWGHQHAAVRPDILITAKGLASGFPLSAIAAPTELMEKAWPGSQGGTYGGNAVSCAAALATLEVIRDEDLVGNSARQGARLNDGLRKVAADHPGIGDVRGLGLMQAAEFTGPDGEPDPGTAQRAHKAAADRGLLLLTCGAYGNVVRMIPPLIVTADQLDEALTLWTAAVSDATS</sequence>
<evidence type="ECO:0000256" key="3">
    <source>
        <dbReference type="RuleBase" id="RU003560"/>
    </source>
</evidence>
<dbReference type="InterPro" id="IPR050103">
    <property type="entry name" value="Class-III_PLP-dep_AT"/>
</dbReference>